<dbReference type="InterPro" id="IPR048020">
    <property type="entry name" value="Transpos_IS3"/>
</dbReference>
<feature type="region of interest" description="Disordered" evidence="2">
    <location>
        <begin position="422"/>
        <end position="448"/>
    </location>
</feature>
<gene>
    <name evidence="7" type="ORF">C7400_13656</name>
</gene>
<evidence type="ECO:0000256" key="2">
    <source>
        <dbReference type="SAM" id="MobiDB-lite"/>
    </source>
</evidence>
<feature type="domain" description="Transposase IS66 central" evidence="4">
    <location>
        <begin position="177"/>
        <end position="424"/>
    </location>
</feature>
<dbReference type="EMBL" id="QJJV01000036">
    <property type="protein sequence ID" value="PXX06224.1"/>
    <property type="molecule type" value="Genomic_DNA"/>
</dbReference>
<evidence type="ECO:0000256" key="1">
    <source>
        <dbReference type="SAM" id="Coils"/>
    </source>
</evidence>
<dbReference type="Proteomes" id="UP000247515">
    <property type="component" value="Unassembled WGS sequence"/>
</dbReference>
<dbReference type="NCBIfam" id="NF033516">
    <property type="entry name" value="transpos_IS3"/>
    <property type="match status" value="1"/>
</dbReference>
<dbReference type="SUPFAM" id="SSF53098">
    <property type="entry name" value="Ribonuclease H-like"/>
    <property type="match status" value="1"/>
</dbReference>
<evidence type="ECO:0000313" key="8">
    <source>
        <dbReference type="Proteomes" id="UP000247515"/>
    </source>
</evidence>
<dbReference type="PANTHER" id="PTHR33678">
    <property type="entry name" value="BLL1576 PROTEIN"/>
    <property type="match status" value="1"/>
</dbReference>
<dbReference type="InterPro" id="IPR001584">
    <property type="entry name" value="Integrase_cat-core"/>
</dbReference>
<keyword evidence="8" id="KW-1185">Reference proteome</keyword>
<evidence type="ECO:0000259" key="4">
    <source>
        <dbReference type="Pfam" id="PF03050"/>
    </source>
</evidence>
<proteinExistence type="predicted"/>
<comment type="caution">
    <text evidence="7">The sequence shown here is derived from an EMBL/GenBank/DDBJ whole genome shotgun (WGS) entry which is preliminary data.</text>
</comment>
<protein>
    <submittedName>
        <fullName evidence="7">Transposase</fullName>
    </submittedName>
</protein>
<feature type="domain" description="Integrase catalytic" evidence="3">
    <location>
        <begin position="590"/>
        <end position="648"/>
    </location>
</feature>
<keyword evidence="1" id="KW-0175">Coiled coil</keyword>
<feature type="compositionally biased region" description="Low complexity" evidence="2">
    <location>
        <begin position="433"/>
        <end position="443"/>
    </location>
</feature>
<evidence type="ECO:0000259" key="5">
    <source>
        <dbReference type="Pfam" id="PF13005"/>
    </source>
</evidence>
<feature type="domain" description="Transposase TnpC homeodomain" evidence="6">
    <location>
        <begin position="38"/>
        <end position="109"/>
    </location>
</feature>
<dbReference type="Pfam" id="PF13007">
    <property type="entry name" value="LZ_Tnp_IS66"/>
    <property type="match status" value="1"/>
</dbReference>
<dbReference type="Pfam" id="PF03050">
    <property type="entry name" value="DDE_Tnp_IS66"/>
    <property type="match status" value="1"/>
</dbReference>
<dbReference type="InterPro" id="IPR024463">
    <property type="entry name" value="Transposase_TnpC_homeodom"/>
</dbReference>
<dbReference type="InterPro" id="IPR024474">
    <property type="entry name" value="Znf_dom_IS66"/>
</dbReference>
<dbReference type="InterPro" id="IPR012337">
    <property type="entry name" value="RNaseH-like_sf"/>
</dbReference>
<dbReference type="Pfam" id="PF13005">
    <property type="entry name" value="zf-IS66"/>
    <property type="match status" value="1"/>
</dbReference>
<reference evidence="7 8" key="1">
    <citation type="submission" date="2018-05" db="EMBL/GenBank/DDBJ databases">
        <title>Genomic Encyclopedia of Type Strains, Phase IV (KMG-V): Genome sequencing to study the core and pangenomes of soil and plant-associated prokaryotes.</title>
        <authorList>
            <person name="Whitman W."/>
        </authorList>
    </citation>
    <scope>NUCLEOTIDE SEQUENCE [LARGE SCALE GENOMIC DNA]</scope>
    <source>
        <strain evidence="7 8">SIr-6563</strain>
    </source>
</reference>
<evidence type="ECO:0000259" key="6">
    <source>
        <dbReference type="Pfam" id="PF13007"/>
    </source>
</evidence>
<evidence type="ECO:0000313" key="7">
    <source>
        <dbReference type="EMBL" id="PXX06224.1"/>
    </source>
</evidence>
<feature type="coiled-coil region" evidence="1">
    <location>
        <begin position="20"/>
        <end position="47"/>
    </location>
</feature>
<dbReference type="InterPro" id="IPR036397">
    <property type="entry name" value="RNaseH_sf"/>
</dbReference>
<sequence>MPNRPVMPSVEEYQALLAERDALRGELRLVTAQRDLAEEKLRAYKHELFGASSEARHADQLGLFNEVEALATTTDAPAREDLPGTSVAAHTRGKRGRKPLDPNLPREVVWHELPESERFCAHDGQALVEIGVETSEQLDVIPEQVRVVQHQRVKYACPCCDLGIKITPAPARIIPRGLLTESALAWIITGKYQYGMPLYHQATLLRRFGGDISSNTLAASVVRVGLATQPVINLMRDALLESDLIYGDEITFQVLKEPGRRPQAKSYLWAQVNGSGPPVRMFSYSPGRGAQHAQKLYAGVQPGTALMTDGYELYNGIAHDHQLVHLGCWAHVRRGFIKAEESVPKAARSPDLLATRFVMLIGKLFAAEARSAQWKPERRQRLRIRYSARVLAIVERMLIEHLPGVVPSSLLGKALQYMSGQWPKPEAADRTGSRAGARTARTGGSEDGARSVKKVRDVLCEGVAVKYGVIEQMRQDYPVPPMCRSLGVSVSGYYAWRKRTPSKRARQEARLETEVLAAQQRRTRESFGPERLQKHLEQHGVCVGVHRIKRLRRKLGSRCRQKRRFKATTNSKHDLPVAPNLLGQDFSVAMPDQAWCGDITYIATDEGWLYLAGLKDLYSGEIVGYAMSERMTKNLVMQALFRAVSIRPDSAHRPRLAILRTGIPETPQTVRHARVDESPRKLLR</sequence>
<name>A0ABX5MCZ5_9BURK</name>
<dbReference type="Gene3D" id="3.30.420.10">
    <property type="entry name" value="Ribonuclease H-like superfamily/Ribonuclease H"/>
    <property type="match status" value="1"/>
</dbReference>
<dbReference type="NCBIfam" id="NF033517">
    <property type="entry name" value="transpos_IS66"/>
    <property type="match status" value="1"/>
</dbReference>
<dbReference type="PANTHER" id="PTHR33678:SF1">
    <property type="entry name" value="BLL1576 PROTEIN"/>
    <property type="match status" value="1"/>
</dbReference>
<organism evidence="7 8">
    <name type="scientific">Paraburkholderia tropica</name>
    <dbReference type="NCBI Taxonomy" id="92647"/>
    <lineage>
        <taxon>Bacteria</taxon>
        <taxon>Pseudomonadati</taxon>
        <taxon>Pseudomonadota</taxon>
        <taxon>Betaproteobacteria</taxon>
        <taxon>Burkholderiales</taxon>
        <taxon>Burkholderiaceae</taxon>
        <taxon>Paraburkholderia</taxon>
    </lineage>
</organism>
<dbReference type="InterPro" id="IPR004291">
    <property type="entry name" value="Transposase_IS66_central"/>
</dbReference>
<feature type="domain" description="Transposase IS66 zinc-finger binding" evidence="5">
    <location>
        <begin position="117"/>
        <end position="161"/>
    </location>
</feature>
<evidence type="ECO:0000259" key="3">
    <source>
        <dbReference type="Pfam" id="PF00665"/>
    </source>
</evidence>
<feature type="region of interest" description="Disordered" evidence="2">
    <location>
        <begin position="77"/>
        <end position="103"/>
    </location>
</feature>
<dbReference type="InterPro" id="IPR052344">
    <property type="entry name" value="Transposase-related"/>
</dbReference>
<accession>A0ABX5MCZ5</accession>
<dbReference type="Pfam" id="PF00665">
    <property type="entry name" value="rve"/>
    <property type="match status" value="1"/>
</dbReference>